<dbReference type="SUPFAM" id="SSF50978">
    <property type="entry name" value="WD40 repeat-like"/>
    <property type="match status" value="1"/>
</dbReference>
<dbReference type="InterPro" id="IPR036322">
    <property type="entry name" value="WD40_repeat_dom_sf"/>
</dbReference>
<feature type="signal peptide" evidence="2">
    <location>
        <begin position="1"/>
        <end position="20"/>
    </location>
</feature>
<dbReference type="PROSITE" id="PS51408">
    <property type="entry name" value="TRANSFERRIN_LIKE_4"/>
    <property type="match status" value="2"/>
</dbReference>
<protein>
    <recommendedName>
        <fullName evidence="3">Transferrin-like domain-containing protein</fullName>
    </recommendedName>
</protein>
<dbReference type="Pfam" id="PF00405">
    <property type="entry name" value="Transferrin"/>
    <property type="match status" value="2"/>
</dbReference>
<feature type="region of interest" description="Disordered" evidence="1">
    <location>
        <begin position="917"/>
        <end position="948"/>
    </location>
</feature>
<evidence type="ECO:0000313" key="4">
    <source>
        <dbReference type="EMBL" id="TDG51080.1"/>
    </source>
</evidence>
<dbReference type="GO" id="GO:0005886">
    <property type="term" value="C:plasma membrane"/>
    <property type="evidence" value="ECO:0007669"/>
    <property type="project" value="TreeGrafter"/>
</dbReference>
<evidence type="ECO:0000259" key="3">
    <source>
        <dbReference type="PROSITE" id="PS51408"/>
    </source>
</evidence>
<feature type="compositionally biased region" description="Acidic residues" evidence="1">
    <location>
        <begin position="917"/>
        <end position="947"/>
    </location>
</feature>
<feature type="domain" description="Transferrin-like" evidence="3">
    <location>
        <begin position="367"/>
        <end position="671"/>
    </location>
</feature>
<dbReference type="Gene3D" id="3.40.190.10">
    <property type="entry name" value="Periplasmic binding protein-like II"/>
    <property type="match status" value="3"/>
</dbReference>
<feature type="region of interest" description="Disordered" evidence="1">
    <location>
        <begin position="813"/>
        <end position="856"/>
    </location>
</feature>
<organism evidence="4 5">
    <name type="scientific">Drosophila navojoa</name>
    <name type="common">Fruit fly</name>
    <dbReference type="NCBI Taxonomy" id="7232"/>
    <lineage>
        <taxon>Eukaryota</taxon>
        <taxon>Metazoa</taxon>
        <taxon>Ecdysozoa</taxon>
        <taxon>Arthropoda</taxon>
        <taxon>Hexapoda</taxon>
        <taxon>Insecta</taxon>
        <taxon>Pterygota</taxon>
        <taxon>Neoptera</taxon>
        <taxon>Endopterygota</taxon>
        <taxon>Diptera</taxon>
        <taxon>Brachycera</taxon>
        <taxon>Muscomorpha</taxon>
        <taxon>Ephydroidea</taxon>
        <taxon>Drosophilidae</taxon>
        <taxon>Drosophila</taxon>
    </lineage>
</organism>
<dbReference type="OMA" id="ESELNCG"/>
<feature type="compositionally biased region" description="Basic and acidic residues" evidence="1">
    <location>
        <begin position="718"/>
        <end position="733"/>
    </location>
</feature>
<feature type="domain" description="Transferrin-like" evidence="3">
    <location>
        <begin position="29"/>
        <end position="354"/>
    </location>
</feature>
<proteinExistence type="predicted"/>
<evidence type="ECO:0000256" key="1">
    <source>
        <dbReference type="SAM" id="MobiDB-lite"/>
    </source>
</evidence>
<feature type="compositionally biased region" description="Polar residues" evidence="1">
    <location>
        <begin position="702"/>
        <end position="717"/>
    </location>
</feature>
<dbReference type="CDD" id="cd13529">
    <property type="entry name" value="PBP2_transferrin"/>
    <property type="match status" value="2"/>
</dbReference>
<name>A0A484BSL3_DRONA</name>
<keyword evidence="5" id="KW-1185">Reference proteome</keyword>
<accession>A0A484BSL3</accession>
<comment type="caution">
    <text evidence="4">The sequence shown here is derived from an EMBL/GenBank/DDBJ whole genome shotgun (WGS) entry which is preliminary data.</text>
</comment>
<dbReference type="GO" id="GO:0005769">
    <property type="term" value="C:early endosome"/>
    <property type="evidence" value="ECO:0007669"/>
    <property type="project" value="TreeGrafter"/>
</dbReference>
<dbReference type="Gene3D" id="2.130.10.10">
    <property type="entry name" value="YVTN repeat-like/Quinoprotein amine dehydrogenase"/>
    <property type="match status" value="1"/>
</dbReference>
<dbReference type="GO" id="GO:0005615">
    <property type="term" value="C:extracellular space"/>
    <property type="evidence" value="ECO:0007669"/>
    <property type="project" value="TreeGrafter"/>
</dbReference>
<feature type="region of interest" description="Disordered" evidence="1">
    <location>
        <begin position="690"/>
        <end position="783"/>
    </location>
</feature>
<dbReference type="SUPFAM" id="SSF53850">
    <property type="entry name" value="Periplasmic binding protein-like II"/>
    <property type="match status" value="2"/>
</dbReference>
<dbReference type="STRING" id="7232.A0A484BSL3"/>
<dbReference type="InterPro" id="IPR001156">
    <property type="entry name" value="Transferrin-like_dom"/>
</dbReference>
<dbReference type="GO" id="GO:0055037">
    <property type="term" value="C:recycling endosome"/>
    <property type="evidence" value="ECO:0007669"/>
    <property type="project" value="TreeGrafter"/>
</dbReference>
<feature type="compositionally biased region" description="Polar residues" evidence="1">
    <location>
        <begin position="827"/>
        <end position="839"/>
    </location>
</feature>
<dbReference type="EMBL" id="LSRL02000011">
    <property type="protein sequence ID" value="TDG51080.1"/>
    <property type="molecule type" value="Genomic_DNA"/>
</dbReference>
<reference evidence="4 5" key="1">
    <citation type="journal article" date="2019" name="J. Hered.">
        <title>An Improved Genome Assembly for Drosophila navojoa, the Basal Species in the mojavensis Cluster.</title>
        <authorList>
            <person name="Vanderlinde T."/>
            <person name="Dupim E.G."/>
            <person name="Nazario-Yepiz N.O."/>
            <person name="Carvalho A.B."/>
        </authorList>
    </citation>
    <scope>NUCLEOTIDE SEQUENCE [LARGE SCALE GENOMIC DNA]</scope>
    <source>
        <strain evidence="4">Navoj_Jal97</strain>
        <tissue evidence="4">Whole organism</tissue>
    </source>
</reference>
<feature type="compositionally biased region" description="Low complexity" evidence="1">
    <location>
        <begin position="738"/>
        <end position="756"/>
    </location>
</feature>
<sequence length="1744" mass="195896">MQLLIIFSCLFALSISNCAAIEPLDDGKLRVCVVESLGNYRKAPKFCPLLKATSNIECVIGVDRLDCVRRIHKGTAHFGVLTSEDLVAARWAGVEILVASELRSHLSPFEYEIVAVVNNDAGIHTVNDLHGAKLCHPGYGLDHHWTEVLANYFESTLVAKSCNPDITLTEDRIAASARYFGPSCKAGPWVPDRKQDRILKDRYPSLCQMCYDPYSCDDTDKHWGRRGALYCLTSGGGSVSWARLDDTRSHFGLAGLPAQDDPSKYSYLCPDGHLQPINVTHPCIWVSKPWPVVAARRSHAAQVQRLVTGLTHDEPQSWQNALLSLLETYHVLTVPLDNVISIDDYLDQAIGFQSAYSFPECNPPRSIVVCTTSIIEHIKCSWLQEASQVYGVEPNIQCIRTTNMEQCMEDTRYKSADVLMVNQEQRIQAQRDYGLTPLLFEFAEQMHDRYVTIALVHKDSKFKSFTDLKGARACLPNYEGAAHLSVLETIVNATGKVQSVNSYFSHESCLWHPHRGRQCPPHYHGDEGAFRCLAEGADVAFLSSDVYKKYISGNLTSDWLARSKPQSYRLLCPYGGIERHSRFEYCYLHWTPRGQLVTHNSSLTRHNEIYNSLRDMDHLFGKKPKTDTRPFSLYGIFDRRTDILFHDSTDALLNAHELQRDYAKRSMEHIYARYISHYYASKDDDDSGAHLGIHSSSRKTTKSPATSKTGAILSKSSTQKEKQQDKPESEQIQRKTTKSTTLAATATAKKSTSLLTGKNKEREAVAQANKRATPSPITTTTKATASTLRAAKAKQPPAGGKVKPNAVLDTYHSVTVSSPPQKRRVQSKQQETTTASASQVDAFEEDGRTPRVRSYSRTLQPEEIVVLKRESAKQRSELDVLQQIKQVNKPVAFEVNFDAAKKQTNDLDNYSDDFESYESDFETDVSTPEEDDLEEEENEIEESEEPEQVVAEVNFIEDKHEDIDAYTEEEDEADEEDSEPTQNPITVIQRDKELERKLDSGHYDMNSRRQPRVAAHQEFDSFDTNSMANSEQLDSGISNYGVAEPIELANTRESTADVHYGGYVNFISHPVITRRGEELMRKLRFDHLDYQLFEMKPLSYEGYMQSYGKLNTCQLATQTHSQQMDNECQTLELHTRTSWTQHPPHYGSLLVQSCSGDAGNDSDRLVAHANDVFDCSLARLEQLRQAEQQRTMRQQQRRLTKPSDLNRLGVFLQKASLLLGKVLNSNCATPSPRQVPLLQTGLLNALPVRRIFGSAGQQQLVVTVHECPPESNVYRDDFANLLMVWSLTDPSKPLRLLSTWAEVSRVAFCCEAPDIVVAGLRDGSIAMWDLRETYSFCSKLDGNLTHFAATQSVVPTMESKGLTALDLGAVVDVRSFRPTPNATGLGVATSWTLAHKDIQYASLNDSGLLTIWSLVESELNCGATTRNEYSSPWARVKLLQAVSCDLRGYLERRLLKRTQSDYDKTKSLFQGNVYSDELLRELNETQTLTTAMAGEGVQGLRFSSIDTGTDLIYVCTNRNFVLCCTRSLKTERFTRIGLHESRFLFPTALCVLANEYYVAVGLSNGSVMILNCNQRQRQRVQRPMTAMPPPIMDYEPETGKSCAIQNIILNERRSFEQQELKSTGNGSDSDNYDARPNTALQLLQQPRRAYELQVFDQQLLLSGSVLRQNLVQALVQSNDGWRLFSLSNGAVRSYDFHLDRESTDLGFQIGSPVTDIAASSSSSSNQQLLLLSADGRVQMHSINL</sequence>
<feature type="compositionally biased region" description="Low complexity" evidence="1">
    <location>
        <begin position="770"/>
        <end position="783"/>
    </location>
</feature>
<feature type="chain" id="PRO_5019783725" description="Transferrin-like domain-containing protein" evidence="2">
    <location>
        <begin position="21"/>
        <end position="1744"/>
    </location>
</feature>
<dbReference type="SMART" id="SM00094">
    <property type="entry name" value="TR_FER"/>
    <property type="match status" value="1"/>
</dbReference>
<dbReference type="GO" id="GO:0006826">
    <property type="term" value="P:iron ion transport"/>
    <property type="evidence" value="ECO:0007669"/>
    <property type="project" value="TreeGrafter"/>
</dbReference>
<keyword evidence="2" id="KW-0732">Signal</keyword>
<evidence type="ECO:0000256" key="2">
    <source>
        <dbReference type="SAM" id="SignalP"/>
    </source>
</evidence>
<gene>
    <name evidence="4" type="ORF">AWZ03_002443</name>
</gene>
<dbReference type="Proteomes" id="UP000295192">
    <property type="component" value="Unassembled WGS sequence"/>
</dbReference>
<dbReference type="OrthoDB" id="5914301at2759"/>
<dbReference type="PANTHER" id="PTHR11485">
    <property type="entry name" value="TRANSFERRIN"/>
    <property type="match status" value="1"/>
</dbReference>
<dbReference type="PANTHER" id="PTHR11485:SF54">
    <property type="entry name" value="TRANSFERRIN"/>
    <property type="match status" value="1"/>
</dbReference>
<evidence type="ECO:0000313" key="5">
    <source>
        <dbReference type="Proteomes" id="UP000295192"/>
    </source>
</evidence>
<dbReference type="InterPro" id="IPR015943">
    <property type="entry name" value="WD40/YVTN_repeat-like_dom_sf"/>
</dbReference>